<accession>A0ABV9B490</accession>
<name>A0ABV9B490_9ACTN</name>
<organism evidence="1 2">
    <name type="scientific">Streptomyces vulcanius</name>
    <dbReference type="NCBI Taxonomy" id="1441876"/>
    <lineage>
        <taxon>Bacteria</taxon>
        <taxon>Bacillati</taxon>
        <taxon>Actinomycetota</taxon>
        <taxon>Actinomycetes</taxon>
        <taxon>Kitasatosporales</taxon>
        <taxon>Streptomycetaceae</taxon>
        <taxon>Streptomyces</taxon>
    </lineage>
</organism>
<evidence type="ECO:0000313" key="2">
    <source>
        <dbReference type="Proteomes" id="UP001595839"/>
    </source>
</evidence>
<dbReference type="EMBL" id="JBHSFK010000049">
    <property type="protein sequence ID" value="MFC4506959.1"/>
    <property type="molecule type" value="Genomic_DNA"/>
</dbReference>
<keyword evidence="2" id="KW-1185">Reference proteome</keyword>
<dbReference type="RefSeq" id="WP_381185151.1">
    <property type="nucleotide sequence ID" value="NZ_JBHSFK010000049.1"/>
</dbReference>
<proteinExistence type="predicted"/>
<comment type="caution">
    <text evidence="1">The sequence shown here is derived from an EMBL/GenBank/DDBJ whole genome shotgun (WGS) entry which is preliminary data.</text>
</comment>
<sequence length="121" mass="13767">MEIEVREPFWTVRRPKLTFTFTVGDGRQPESLDDGDVLIVEPGGERWCANIMTQGRIQAIMDRWRGTGECLDGAYFWVQGLLIVREPGVESMVRAVEDLYDSYGTLDDTLPRLGPDEDDDL</sequence>
<gene>
    <name evidence="1" type="ORF">ACFPIH_47220</name>
</gene>
<dbReference type="Proteomes" id="UP001595839">
    <property type="component" value="Unassembled WGS sequence"/>
</dbReference>
<protein>
    <submittedName>
        <fullName evidence="1">Uncharacterized protein</fullName>
    </submittedName>
</protein>
<reference evidence="2" key="1">
    <citation type="journal article" date="2019" name="Int. J. Syst. Evol. Microbiol.">
        <title>The Global Catalogue of Microorganisms (GCM) 10K type strain sequencing project: providing services to taxonomists for standard genome sequencing and annotation.</title>
        <authorList>
            <consortium name="The Broad Institute Genomics Platform"/>
            <consortium name="The Broad Institute Genome Sequencing Center for Infectious Disease"/>
            <person name="Wu L."/>
            <person name="Ma J."/>
        </authorList>
    </citation>
    <scope>NUCLEOTIDE SEQUENCE [LARGE SCALE GENOMIC DNA]</scope>
    <source>
        <strain evidence="2">CGMCC 4.7177</strain>
    </source>
</reference>
<evidence type="ECO:0000313" key="1">
    <source>
        <dbReference type="EMBL" id="MFC4506959.1"/>
    </source>
</evidence>